<dbReference type="KEGG" id="lcre:Pla8534_44490"/>
<dbReference type="Proteomes" id="UP000317648">
    <property type="component" value="Chromosome"/>
</dbReference>
<sequence>MGDFVIMPNHVHLLVAFGSASLLKEQCDSWLHFTACSINRAMGESGKFWQQEPFDYLVRSPEQYEYLRDYIADNPRKARVSSGEFLYRKHND</sequence>
<reference evidence="1 2" key="1">
    <citation type="submission" date="2019-02" db="EMBL/GenBank/DDBJ databases">
        <title>Deep-cultivation of Planctomycetes and their phenomic and genomic characterization uncovers novel biology.</title>
        <authorList>
            <person name="Wiegand S."/>
            <person name="Jogler M."/>
            <person name="Boedeker C."/>
            <person name="Pinto D."/>
            <person name="Vollmers J."/>
            <person name="Rivas-Marin E."/>
            <person name="Kohn T."/>
            <person name="Peeters S.H."/>
            <person name="Heuer A."/>
            <person name="Rast P."/>
            <person name="Oberbeckmann S."/>
            <person name="Bunk B."/>
            <person name="Jeske O."/>
            <person name="Meyerdierks A."/>
            <person name="Storesund J.E."/>
            <person name="Kallscheuer N."/>
            <person name="Luecker S."/>
            <person name="Lage O.M."/>
            <person name="Pohl T."/>
            <person name="Merkel B.J."/>
            <person name="Hornburger P."/>
            <person name="Mueller R.-W."/>
            <person name="Bruemmer F."/>
            <person name="Labrenz M."/>
            <person name="Spormann A.M."/>
            <person name="Op den Camp H."/>
            <person name="Overmann J."/>
            <person name="Amann R."/>
            <person name="Jetten M.S.M."/>
            <person name="Mascher T."/>
            <person name="Medema M.H."/>
            <person name="Devos D.P."/>
            <person name="Kaster A.-K."/>
            <person name="Ovreas L."/>
            <person name="Rohde M."/>
            <person name="Galperin M.Y."/>
            <person name="Jogler C."/>
        </authorList>
    </citation>
    <scope>NUCLEOTIDE SEQUENCE [LARGE SCALE GENOMIC DNA]</scope>
    <source>
        <strain evidence="1 2">Pla85_3_4</strain>
    </source>
</reference>
<evidence type="ECO:0000313" key="2">
    <source>
        <dbReference type="Proteomes" id="UP000317648"/>
    </source>
</evidence>
<name>A0A518DXR1_9BACT</name>
<proteinExistence type="predicted"/>
<dbReference type="GO" id="GO:0043565">
    <property type="term" value="F:sequence-specific DNA binding"/>
    <property type="evidence" value="ECO:0007669"/>
    <property type="project" value="TreeGrafter"/>
</dbReference>
<keyword evidence="2" id="KW-1185">Reference proteome</keyword>
<dbReference type="EMBL" id="CP036433">
    <property type="protein sequence ID" value="QDU96628.1"/>
    <property type="molecule type" value="Genomic_DNA"/>
</dbReference>
<dbReference type="InterPro" id="IPR052715">
    <property type="entry name" value="RAYT_transposase"/>
</dbReference>
<dbReference type="InterPro" id="IPR036515">
    <property type="entry name" value="Transposase_17_sf"/>
</dbReference>
<dbReference type="AlphaFoldDB" id="A0A518DXR1"/>
<evidence type="ECO:0008006" key="3">
    <source>
        <dbReference type="Google" id="ProtNLM"/>
    </source>
</evidence>
<dbReference type="SUPFAM" id="SSF143422">
    <property type="entry name" value="Transposase IS200-like"/>
    <property type="match status" value="1"/>
</dbReference>
<organism evidence="1 2">
    <name type="scientific">Lignipirellula cremea</name>
    <dbReference type="NCBI Taxonomy" id="2528010"/>
    <lineage>
        <taxon>Bacteria</taxon>
        <taxon>Pseudomonadati</taxon>
        <taxon>Planctomycetota</taxon>
        <taxon>Planctomycetia</taxon>
        <taxon>Pirellulales</taxon>
        <taxon>Pirellulaceae</taxon>
        <taxon>Lignipirellula</taxon>
    </lineage>
</organism>
<gene>
    <name evidence="1" type="ORF">Pla8534_44490</name>
</gene>
<dbReference type="PANTHER" id="PTHR36966">
    <property type="entry name" value="REP-ASSOCIATED TYROSINE TRANSPOSASE"/>
    <property type="match status" value="1"/>
</dbReference>
<dbReference type="GO" id="GO:0006313">
    <property type="term" value="P:DNA transposition"/>
    <property type="evidence" value="ECO:0007669"/>
    <property type="project" value="InterPro"/>
</dbReference>
<protein>
    <recommendedName>
        <fullName evidence="3">Transposase IS200 like protein</fullName>
    </recommendedName>
</protein>
<accession>A0A518DXR1</accession>
<dbReference type="PANTHER" id="PTHR36966:SF1">
    <property type="entry name" value="REP-ASSOCIATED TYROSINE TRANSPOSASE"/>
    <property type="match status" value="1"/>
</dbReference>
<evidence type="ECO:0000313" key="1">
    <source>
        <dbReference type="EMBL" id="QDU96628.1"/>
    </source>
</evidence>
<dbReference type="Gene3D" id="3.30.70.1290">
    <property type="entry name" value="Transposase IS200-like"/>
    <property type="match status" value="1"/>
</dbReference>
<dbReference type="GO" id="GO:0004803">
    <property type="term" value="F:transposase activity"/>
    <property type="evidence" value="ECO:0007669"/>
    <property type="project" value="InterPro"/>
</dbReference>